<feature type="transmembrane region" description="Helical" evidence="4">
    <location>
        <begin position="407"/>
        <end position="426"/>
    </location>
</feature>
<dbReference type="InterPro" id="IPR050768">
    <property type="entry name" value="UPF0353/GerABKA_families"/>
</dbReference>
<feature type="transmembrane region" description="Helical" evidence="4">
    <location>
        <begin position="438"/>
        <end position="461"/>
    </location>
</feature>
<dbReference type="Pfam" id="PF03323">
    <property type="entry name" value="GerA"/>
    <property type="match status" value="1"/>
</dbReference>
<dbReference type="STRING" id="1121256.SAMN02746089_01417"/>
<keyword evidence="2 4" id="KW-0472">Membrane</keyword>
<dbReference type="Proteomes" id="UP000184088">
    <property type="component" value="Unassembled WGS sequence"/>
</dbReference>
<dbReference type="InterPro" id="IPR004995">
    <property type="entry name" value="Spore_Ger"/>
</dbReference>
<feature type="compositionally biased region" description="Basic and acidic residues" evidence="3">
    <location>
        <begin position="504"/>
        <end position="525"/>
    </location>
</feature>
<accession>A0A1M4ZEZ6</accession>
<evidence type="ECO:0000256" key="2">
    <source>
        <dbReference type="ARBA" id="ARBA00023136"/>
    </source>
</evidence>
<dbReference type="EMBL" id="FQVH01000013">
    <property type="protein sequence ID" value="SHF16580.1"/>
    <property type="molecule type" value="Genomic_DNA"/>
</dbReference>
<feature type="region of interest" description="Disordered" evidence="3">
    <location>
        <begin position="499"/>
        <end position="525"/>
    </location>
</feature>
<feature type="transmembrane region" description="Helical" evidence="4">
    <location>
        <begin position="314"/>
        <end position="333"/>
    </location>
</feature>
<evidence type="ECO:0000256" key="1">
    <source>
        <dbReference type="ARBA" id="ARBA00005278"/>
    </source>
</evidence>
<keyword evidence="4" id="KW-0812">Transmembrane</keyword>
<feature type="transmembrane region" description="Helical" evidence="4">
    <location>
        <begin position="383"/>
        <end position="401"/>
    </location>
</feature>
<proteinExistence type="inferred from homology"/>
<comment type="similarity">
    <text evidence="1">Belongs to the GerABKA family.</text>
</comment>
<dbReference type="PIRSF" id="PIRSF005690">
    <property type="entry name" value="GerBA"/>
    <property type="match status" value="1"/>
</dbReference>
<dbReference type="RefSeq" id="WP_084110996.1">
    <property type="nucleotide sequence ID" value="NZ_FQVH01000013.1"/>
</dbReference>
<dbReference type="GO" id="GO:0016020">
    <property type="term" value="C:membrane"/>
    <property type="evidence" value="ECO:0007669"/>
    <property type="project" value="InterPro"/>
</dbReference>
<organism evidence="5 6">
    <name type="scientific">Caldanaerobius fijiensis DSM 17918</name>
    <dbReference type="NCBI Taxonomy" id="1121256"/>
    <lineage>
        <taxon>Bacteria</taxon>
        <taxon>Bacillati</taxon>
        <taxon>Bacillota</taxon>
        <taxon>Clostridia</taxon>
        <taxon>Thermoanaerobacterales</taxon>
        <taxon>Thermoanaerobacteraceae</taxon>
        <taxon>Caldanaerobius</taxon>
    </lineage>
</organism>
<gene>
    <name evidence="5" type="ORF">SAMN02746089_01417</name>
</gene>
<protein>
    <submittedName>
        <fullName evidence="5">Spore germination protein KA</fullName>
    </submittedName>
</protein>
<dbReference type="GO" id="GO:0009847">
    <property type="term" value="P:spore germination"/>
    <property type="evidence" value="ECO:0007669"/>
    <property type="project" value="InterPro"/>
</dbReference>
<dbReference type="AlphaFoldDB" id="A0A1M4ZEZ6"/>
<dbReference type="OrthoDB" id="1726708at2"/>
<dbReference type="PANTHER" id="PTHR22550:SF5">
    <property type="entry name" value="LEUCINE ZIPPER PROTEIN 4"/>
    <property type="match status" value="1"/>
</dbReference>
<name>A0A1M4ZEZ6_9THEO</name>
<evidence type="ECO:0000313" key="6">
    <source>
        <dbReference type="Proteomes" id="UP000184088"/>
    </source>
</evidence>
<sequence>MPKKTIKPISVKDFISKKAGDTANDNIAQYLSKNLKVNIEYLKNLFNSDTDIVFRYFTLGDKKIDAAVILIDGFVDKKSIQKNILIPLMSADCHGEDIFKAIQNHLVSMENIKEENEIEKLEEALLNGNVILLIDGYDTAIVISAQQWDMRGIEEPITEAVVRGPREGLNENLKTNITLIRRRLRTSKLRIESFKIGRVSKTNVAIVYLENIATDDLVNEVKNRLKRIEIDGILESSYIEELITDAPYSPFPTIEHTERPDKVAACLLEGRVAILTDNTPFALMVPATFFQFLQASEDYYGSYVISTPIRWIRFLALFISLFLPSIYIAATTFHPEMIPTQLAVAIAAQREGVPFPAMVEALLMEISFELLREAGIRLPKTVGQTISIVGALVIGNAAVSAGIVSPAMVIIVAFTGIASFMIPSYAFEFTFRLLRFPLMVVASMFGFYGIILVAMAILLHLTSLRSFGVPYMSPLAPTDIGDIKDTLVRAPRWAMKRRPTHIGKKNEKREADNIKPQADKSGDKQ</sequence>
<evidence type="ECO:0000313" key="5">
    <source>
        <dbReference type="EMBL" id="SHF16580.1"/>
    </source>
</evidence>
<keyword evidence="4" id="KW-1133">Transmembrane helix</keyword>
<keyword evidence="6" id="KW-1185">Reference proteome</keyword>
<evidence type="ECO:0000256" key="3">
    <source>
        <dbReference type="SAM" id="MobiDB-lite"/>
    </source>
</evidence>
<reference evidence="5 6" key="1">
    <citation type="submission" date="2016-11" db="EMBL/GenBank/DDBJ databases">
        <authorList>
            <person name="Jaros S."/>
            <person name="Januszkiewicz K."/>
            <person name="Wedrychowicz H."/>
        </authorList>
    </citation>
    <scope>NUCLEOTIDE SEQUENCE [LARGE SCALE GENOMIC DNA]</scope>
    <source>
        <strain evidence="5 6">DSM 17918</strain>
    </source>
</reference>
<evidence type="ECO:0000256" key="4">
    <source>
        <dbReference type="SAM" id="Phobius"/>
    </source>
</evidence>
<dbReference type="PANTHER" id="PTHR22550">
    <property type="entry name" value="SPORE GERMINATION PROTEIN"/>
    <property type="match status" value="1"/>
</dbReference>